<gene>
    <name evidence="2" type="ORF">PtA15_1A820</name>
</gene>
<reference evidence="2" key="1">
    <citation type="submission" date="2022-10" db="EMBL/GenBank/DDBJ databases">
        <title>Puccinia triticina Genome sequencing and assembly.</title>
        <authorList>
            <person name="Li C."/>
        </authorList>
    </citation>
    <scope>NUCLEOTIDE SEQUENCE</scope>
    <source>
        <strain evidence="2">Pt15</strain>
    </source>
</reference>
<dbReference type="Proteomes" id="UP001164743">
    <property type="component" value="Chromosome 1A"/>
</dbReference>
<dbReference type="EMBL" id="CP110421">
    <property type="protein sequence ID" value="WAQ81478.1"/>
    <property type="molecule type" value="Genomic_DNA"/>
</dbReference>
<accession>A0ABY7CAR2</accession>
<evidence type="ECO:0000256" key="1">
    <source>
        <dbReference type="SAM" id="MobiDB-lite"/>
    </source>
</evidence>
<dbReference type="RefSeq" id="XP_053017033.1">
    <property type="nucleotide sequence ID" value="XM_053165887.1"/>
</dbReference>
<feature type="region of interest" description="Disordered" evidence="1">
    <location>
        <begin position="1"/>
        <end position="54"/>
    </location>
</feature>
<protein>
    <submittedName>
        <fullName evidence="2">Uncharacterized protein</fullName>
    </submittedName>
</protein>
<keyword evidence="3" id="KW-1185">Reference proteome</keyword>
<organism evidence="2 3">
    <name type="scientific">Puccinia triticina</name>
    <dbReference type="NCBI Taxonomy" id="208348"/>
    <lineage>
        <taxon>Eukaryota</taxon>
        <taxon>Fungi</taxon>
        <taxon>Dikarya</taxon>
        <taxon>Basidiomycota</taxon>
        <taxon>Pucciniomycotina</taxon>
        <taxon>Pucciniomycetes</taxon>
        <taxon>Pucciniales</taxon>
        <taxon>Pucciniaceae</taxon>
        <taxon>Puccinia</taxon>
    </lineage>
</organism>
<evidence type="ECO:0000313" key="2">
    <source>
        <dbReference type="EMBL" id="WAQ81478.1"/>
    </source>
</evidence>
<name>A0ABY7CAR2_9BASI</name>
<sequence>MAVQTRRTSQLRRSRPLPSQLTRPEELSARSPRRPLSTKPIRDSPNSAGNLEKPHLIRIAALRTHSV</sequence>
<evidence type="ECO:0000313" key="3">
    <source>
        <dbReference type="Proteomes" id="UP001164743"/>
    </source>
</evidence>
<dbReference type="GeneID" id="77806782"/>
<proteinExistence type="predicted"/>